<keyword evidence="6" id="KW-1185">Reference proteome</keyword>
<evidence type="ECO:0000259" key="4">
    <source>
        <dbReference type="Pfam" id="PF13490"/>
    </source>
</evidence>
<sequence length="241" mass="28486">MKISCDVIRDLLPLYVEDMLSNDSKNLVDEHIEQCESCRDELKKLSGDEVHSCAVNQIENKSIYDSLNKIRKRISFKIQITVLISVIFTAIVAVGAWDYYDNHRIYMPYKEAKIKWVKDSMQTSEKYRDVNQVISTDGKSLIIVLNRTHRTSNDSSYSDRVIWKGPNREYSYEDKNGEEKLADIEEVYYMSSDAWERYKEREVLIYTIPQDEFNLERYKREFNVVKRKSKLIWTKSNGFIG</sequence>
<protein>
    <recommendedName>
        <fullName evidence="2">Anti-sigma-W factor RsiW</fullName>
    </recommendedName>
</protein>
<evidence type="ECO:0000313" key="5">
    <source>
        <dbReference type="EMBL" id="AVM47751.1"/>
    </source>
</evidence>
<feature type="domain" description="Putative zinc-finger" evidence="4">
    <location>
        <begin position="5"/>
        <end position="39"/>
    </location>
</feature>
<dbReference type="InterPro" id="IPR027383">
    <property type="entry name" value="Znf_put"/>
</dbReference>
<dbReference type="KEGG" id="mdv:C5Q96_02320"/>
<feature type="transmembrane region" description="Helical" evidence="3">
    <location>
        <begin position="78"/>
        <end position="100"/>
    </location>
</feature>
<evidence type="ECO:0000256" key="1">
    <source>
        <dbReference type="ARBA" id="ARBA00024353"/>
    </source>
</evidence>
<proteinExistence type="inferred from homology"/>
<dbReference type="EMBL" id="CP027228">
    <property type="protein sequence ID" value="AVM47751.1"/>
    <property type="molecule type" value="Genomic_DNA"/>
</dbReference>
<keyword evidence="3" id="KW-0472">Membrane</keyword>
<evidence type="ECO:0000313" key="6">
    <source>
        <dbReference type="Proteomes" id="UP000237883"/>
    </source>
</evidence>
<accession>A0A2S0L376</accession>
<gene>
    <name evidence="5" type="ORF">C5Q96_02320</name>
</gene>
<reference evidence="6" key="1">
    <citation type="submission" date="2018-02" db="EMBL/GenBank/DDBJ databases">
        <authorList>
            <person name="Holder M.E."/>
            <person name="Ajami N.J."/>
            <person name="Petrosino J.F."/>
        </authorList>
    </citation>
    <scope>NUCLEOTIDE SEQUENCE [LARGE SCALE GENOMIC DNA]</scope>
    <source>
        <strain evidence="6">CCUG 47132</strain>
    </source>
</reference>
<dbReference type="GeneID" id="78391089"/>
<dbReference type="RefSeq" id="WP_106056829.1">
    <property type="nucleotide sequence ID" value="NZ_CP027228.1"/>
</dbReference>
<keyword evidence="3" id="KW-0812">Transmembrane</keyword>
<dbReference type="Gene3D" id="1.10.10.1320">
    <property type="entry name" value="Anti-sigma factor, zinc-finger domain"/>
    <property type="match status" value="1"/>
</dbReference>
<dbReference type="Pfam" id="PF13490">
    <property type="entry name" value="zf-HC2"/>
    <property type="match status" value="1"/>
</dbReference>
<comment type="similarity">
    <text evidence="1">Belongs to the zinc-associated anti-sigma factor (ZAS) superfamily. Anti-sigma-W factor family.</text>
</comment>
<evidence type="ECO:0000256" key="2">
    <source>
        <dbReference type="ARBA" id="ARBA00024438"/>
    </source>
</evidence>
<dbReference type="Proteomes" id="UP000237883">
    <property type="component" value="Chromosome"/>
</dbReference>
<dbReference type="OrthoDB" id="6194834at2"/>
<keyword evidence="3" id="KW-1133">Transmembrane helix</keyword>
<evidence type="ECO:0000256" key="3">
    <source>
        <dbReference type="SAM" id="Phobius"/>
    </source>
</evidence>
<organism evidence="5 6">
    <name type="scientific">Mogibacterium diversum</name>
    <dbReference type="NCBI Taxonomy" id="114527"/>
    <lineage>
        <taxon>Bacteria</taxon>
        <taxon>Bacillati</taxon>
        <taxon>Bacillota</taxon>
        <taxon>Clostridia</taxon>
        <taxon>Peptostreptococcales</taxon>
        <taxon>Anaerovoracaceae</taxon>
        <taxon>Mogibacterium</taxon>
    </lineage>
</organism>
<dbReference type="InterPro" id="IPR041916">
    <property type="entry name" value="Anti_sigma_zinc_sf"/>
</dbReference>
<dbReference type="AlphaFoldDB" id="A0A2S0L376"/>
<name>A0A2S0L376_9FIRM</name>